<reference evidence="1" key="1">
    <citation type="journal article" date="2015" name="Appl. Environ. Microbiol.">
        <title>Discovery of a conjugative megaplasmid in Bifidobacterium breve.</title>
        <authorList>
            <person name="Bottacini F."/>
            <person name="O'Connell Motherway M."/>
            <person name="Casey E."/>
            <person name="McDonnell B."/>
            <person name="Mahony J."/>
            <person name="Ventura M."/>
            <person name="van Sinderen D."/>
        </authorList>
    </citation>
    <scope>NUCLEOTIDE SEQUENCE</scope>
    <source>
        <strain evidence="1">JCM 7017</strain>
        <plasmid evidence="1">megaplasmid pMP7017</plasmid>
    </source>
</reference>
<dbReference type="NCBIfam" id="TIGR01712">
    <property type="entry name" value="phage_N6A_met"/>
    <property type="match status" value="1"/>
</dbReference>
<accession>A0A0A0V122</accession>
<evidence type="ECO:0000313" key="1">
    <source>
        <dbReference type="EMBL" id="AIW55087.1"/>
    </source>
</evidence>
<dbReference type="GO" id="GO:0032259">
    <property type="term" value="P:methylation"/>
    <property type="evidence" value="ECO:0007669"/>
    <property type="project" value="UniProtKB-KW"/>
</dbReference>
<sequence length="152" mass="17197">MSNFYKAGAAAMTSNKDDWETPQALFDQLDKEFHFTLDAASNDQNAKCEHHYTAENSGLEHSWGGETVFCNPPYGRNIGDWIRKASQEASKPDTLVVLLVPARTDTRWFQNYILHRAEVRFLPGRLKYEVDGQAGEAAPFPSMVVIMRTGER</sequence>
<proteinExistence type="predicted"/>
<keyword evidence="1" id="KW-0614">Plasmid</keyword>
<protein>
    <submittedName>
        <fullName evidence="1">Phage N-6-adenine-methyltransferase (Dam methylase)</fullName>
    </submittedName>
</protein>
<name>A0A0A0V122_BIFBR</name>
<dbReference type="Pfam" id="PF05869">
    <property type="entry name" value="Dam"/>
    <property type="match status" value="1"/>
</dbReference>
<dbReference type="InterPro" id="IPR008593">
    <property type="entry name" value="Dam_MeTrfase"/>
</dbReference>
<dbReference type="AlphaFoldDB" id="A0A0A0V122"/>
<dbReference type="GO" id="GO:0003677">
    <property type="term" value="F:DNA binding"/>
    <property type="evidence" value="ECO:0007669"/>
    <property type="project" value="InterPro"/>
</dbReference>
<dbReference type="GO" id="GO:0009307">
    <property type="term" value="P:DNA restriction-modification system"/>
    <property type="evidence" value="ECO:0007669"/>
    <property type="project" value="InterPro"/>
</dbReference>
<keyword evidence="1" id="KW-0489">Methyltransferase</keyword>
<dbReference type="EMBL" id="KM406416">
    <property type="protein sequence ID" value="AIW55087.1"/>
    <property type="molecule type" value="Genomic_DNA"/>
</dbReference>
<keyword evidence="1" id="KW-0808">Transferase</keyword>
<dbReference type="REBASE" id="63081">
    <property type="entry name" value="M.Bbr7017ORF34P"/>
</dbReference>
<geneLocation type="plasmid" evidence="1">
    <name>megaplasmid pMP7017</name>
</geneLocation>
<dbReference type="GO" id="GO:0009007">
    <property type="term" value="F:site-specific DNA-methyltransferase (adenine-specific) activity"/>
    <property type="evidence" value="ECO:0007669"/>
    <property type="project" value="InterPro"/>
</dbReference>
<gene>
    <name evidence="1" type="ORF">B7017_p0034</name>
</gene>
<organism evidence="1">
    <name type="scientific">Bifidobacterium breve</name>
    <dbReference type="NCBI Taxonomy" id="1685"/>
    <lineage>
        <taxon>Bacteria</taxon>
        <taxon>Bacillati</taxon>
        <taxon>Actinomycetota</taxon>
        <taxon>Actinomycetes</taxon>
        <taxon>Bifidobacteriales</taxon>
        <taxon>Bifidobacteriaceae</taxon>
        <taxon>Bifidobacterium</taxon>
    </lineage>
</organism>